<protein>
    <recommendedName>
        <fullName evidence="1">Gfd2/YDR514C-like C-terminal domain-containing protein</fullName>
    </recommendedName>
</protein>
<dbReference type="GO" id="GO:0005634">
    <property type="term" value="C:nucleus"/>
    <property type="evidence" value="ECO:0007669"/>
    <property type="project" value="TreeGrafter"/>
</dbReference>
<dbReference type="OrthoDB" id="5953249at2759"/>
<dbReference type="GeneID" id="30985673"/>
<dbReference type="InterPro" id="IPR012337">
    <property type="entry name" value="RNaseH-like_sf"/>
</dbReference>
<accession>A0A1E4SP41</accession>
<name>A0A1E4SP41_9ASCO</name>
<dbReference type="PANTHER" id="PTHR28083">
    <property type="entry name" value="GOOD FOR FULL DBP5 ACTIVITY PROTEIN 2"/>
    <property type="match status" value="1"/>
</dbReference>
<dbReference type="Proteomes" id="UP000094285">
    <property type="component" value="Unassembled WGS sequence"/>
</dbReference>
<dbReference type="PANTHER" id="PTHR28083:SF1">
    <property type="entry name" value="GOOD FOR FULL DBP5 ACTIVITY PROTEIN 2"/>
    <property type="match status" value="1"/>
</dbReference>
<dbReference type="SUPFAM" id="SSF53098">
    <property type="entry name" value="Ribonuclease H-like"/>
    <property type="match status" value="1"/>
</dbReference>
<proteinExistence type="predicted"/>
<dbReference type="RefSeq" id="XP_020066411.1">
    <property type="nucleotide sequence ID" value="XM_020211537.1"/>
</dbReference>
<dbReference type="STRING" id="984487.A0A1E4SP41"/>
<evidence type="ECO:0000259" key="1">
    <source>
        <dbReference type="Pfam" id="PF21762"/>
    </source>
</evidence>
<reference evidence="3" key="1">
    <citation type="submission" date="2016-05" db="EMBL/GenBank/DDBJ databases">
        <title>Comparative genomics of biotechnologically important yeasts.</title>
        <authorList>
            <consortium name="DOE Joint Genome Institute"/>
            <person name="Riley R."/>
            <person name="Haridas S."/>
            <person name="Wolfe K.H."/>
            <person name="Lopes M.R."/>
            <person name="Hittinger C.T."/>
            <person name="Goker M."/>
            <person name="Salamov A."/>
            <person name="Wisecaver J."/>
            <person name="Long T.M."/>
            <person name="Aerts A.L."/>
            <person name="Barry K."/>
            <person name="Choi C."/>
            <person name="Clum A."/>
            <person name="Coughlan A.Y."/>
            <person name="Deshpande S."/>
            <person name="Douglass A.P."/>
            <person name="Hanson S.J."/>
            <person name="Klenk H.-P."/>
            <person name="Labutti K."/>
            <person name="Lapidus A."/>
            <person name="Lindquist E."/>
            <person name="Lipzen A."/>
            <person name="Meier-Kolthoff J.P."/>
            <person name="Ohm R.A."/>
            <person name="Otillar R.P."/>
            <person name="Pangilinan J."/>
            <person name="Peng Y."/>
            <person name="Rokas A."/>
            <person name="Rosa C.A."/>
            <person name="Scheuner C."/>
            <person name="Sibirny A.A."/>
            <person name="Slot J.C."/>
            <person name="Stielow J.B."/>
            <person name="Sun H."/>
            <person name="Kurtzman C.P."/>
            <person name="Blackwell M."/>
            <person name="Grigoriev I.V."/>
            <person name="Jeffries T.W."/>
        </authorList>
    </citation>
    <scope>NUCLEOTIDE SEQUENCE [LARGE SCALE GENOMIC DNA]</scope>
    <source>
        <strain evidence="3">NRRL Y-17324</strain>
    </source>
</reference>
<dbReference type="EMBL" id="KV453910">
    <property type="protein sequence ID" value="ODV81289.1"/>
    <property type="molecule type" value="Genomic_DNA"/>
</dbReference>
<feature type="domain" description="Gfd2/YDR514C-like C-terminal" evidence="1">
    <location>
        <begin position="38"/>
        <end position="204"/>
    </location>
</feature>
<dbReference type="GO" id="GO:0003676">
    <property type="term" value="F:nucleic acid binding"/>
    <property type="evidence" value="ECO:0007669"/>
    <property type="project" value="InterPro"/>
</dbReference>
<dbReference type="InterPro" id="IPR036397">
    <property type="entry name" value="RNaseH_sf"/>
</dbReference>
<organism evidence="2 3">
    <name type="scientific">Suhomyces tanzawaensis NRRL Y-17324</name>
    <dbReference type="NCBI Taxonomy" id="984487"/>
    <lineage>
        <taxon>Eukaryota</taxon>
        <taxon>Fungi</taxon>
        <taxon>Dikarya</taxon>
        <taxon>Ascomycota</taxon>
        <taxon>Saccharomycotina</taxon>
        <taxon>Pichiomycetes</taxon>
        <taxon>Debaryomycetaceae</taxon>
        <taxon>Suhomyces</taxon>
    </lineage>
</organism>
<dbReference type="AlphaFoldDB" id="A0A1E4SP41"/>
<evidence type="ECO:0000313" key="3">
    <source>
        <dbReference type="Proteomes" id="UP000094285"/>
    </source>
</evidence>
<dbReference type="Gene3D" id="3.30.420.10">
    <property type="entry name" value="Ribonuclease H-like superfamily/Ribonuclease H"/>
    <property type="match status" value="1"/>
</dbReference>
<gene>
    <name evidence="2" type="ORF">CANTADRAFT_89163</name>
</gene>
<evidence type="ECO:0000313" key="2">
    <source>
        <dbReference type="EMBL" id="ODV81289.1"/>
    </source>
</evidence>
<dbReference type="Pfam" id="PF21762">
    <property type="entry name" value="DEDDh_C"/>
    <property type="match status" value="1"/>
</dbReference>
<dbReference type="InterPro" id="IPR048519">
    <property type="entry name" value="Gfd2/YDR514C-like_C"/>
</dbReference>
<keyword evidence="3" id="KW-1185">Reference proteome</keyword>
<dbReference type="InterPro" id="IPR040151">
    <property type="entry name" value="Gfd2/YDR514C-like"/>
</dbReference>
<sequence length="253" mass="28756">MEKYLSSNHFQFQEGKAAQSINTLRAAMELVYPRERPLVAIDVEAWERSLSKVTEIGIVVYDPDQLQGSIFPVITPIHIIIKENIKKVNGRFVPDNKHKYLGGTSYVLTFLESRQLVDQIVTKYITKRQGALVGHNLSGDIKWIKSIGVELPESVPSVDTFQLYGLSRSTGATLRGVLRLANIPHGILHNAANDAYYTLVAAMAFCDPEVRKHQQLDVYKELEAKLKYQKRQEKFTDSARLEEDGSELFEMFR</sequence>